<comment type="caution">
    <text evidence="2">The sequence shown here is derived from an EMBL/GenBank/DDBJ whole genome shotgun (WGS) entry which is preliminary data.</text>
</comment>
<sequence length="35" mass="4172">MQHNLQENWKNRLFYQNVFSMIFLKSAGSPLTIKS</sequence>
<gene>
    <name evidence="2" type="ORF">BACWE_35790</name>
    <name evidence="1" type="ORF">III_02207</name>
</gene>
<dbReference type="EMBL" id="AHEV01000012">
    <property type="protein sequence ID" value="EJR41780.1"/>
    <property type="molecule type" value="Genomic_DNA"/>
</dbReference>
<dbReference type="EMBL" id="MKZQ01000041">
    <property type="protein sequence ID" value="PJN69594.1"/>
    <property type="molecule type" value="Genomic_DNA"/>
</dbReference>
<dbReference type="AlphaFoldDB" id="A0AAP8GVW2"/>
<evidence type="ECO:0000313" key="4">
    <source>
        <dbReference type="Proteomes" id="UP000236165"/>
    </source>
</evidence>
<proteinExistence type="predicted"/>
<protein>
    <submittedName>
        <fullName evidence="2">Uncharacterized protein</fullName>
    </submittedName>
</protein>
<name>A0AAP8GVW2_BACMY</name>
<organism evidence="2 4">
    <name type="scientific">Bacillus mycoides</name>
    <dbReference type="NCBI Taxonomy" id="1405"/>
    <lineage>
        <taxon>Bacteria</taxon>
        <taxon>Bacillati</taxon>
        <taxon>Bacillota</taxon>
        <taxon>Bacilli</taxon>
        <taxon>Bacillales</taxon>
        <taxon>Bacillaceae</taxon>
        <taxon>Bacillus</taxon>
        <taxon>Bacillus cereus group</taxon>
    </lineage>
</organism>
<dbReference type="KEGG" id="bmyo:BG05_2724"/>
<evidence type="ECO:0000313" key="3">
    <source>
        <dbReference type="Proteomes" id="UP000006976"/>
    </source>
</evidence>
<evidence type="ECO:0000313" key="2">
    <source>
        <dbReference type="EMBL" id="PJN69594.1"/>
    </source>
</evidence>
<accession>A0AAP8GVW2</accession>
<dbReference type="Proteomes" id="UP000236165">
    <property type="component" value="Unassembled WGS sequence"/>
</dbReference>
<reference evidence="1 3" key="1">
    <citation type="submission" date="2012-04" db="EMBL/GenBank/DDBJ databases">
        <title>The Genome Sequence of Bacillus cereus VD078.</title>
        <authorList>
            <consortium name="The Broad Institute Genome Sequencing Platform"/>
            <consortium name="The Broad Institute Genome Sequencing Center for Infectious Disease"/>
            <person name="Feldgarden M."/>
            <person name="Van der Auwera G.A."/>
            <person name="Mahillon J."/>
            <person name="Duprez V."/>
            <person name="Timmery S."/>
            <person name="Mattelet C."/>
            <person name="Dierick K."/>
            <person name="Sun M."/>
            <person name="Yu Z."/>
            <person name="Zhu L."/>
            <person name="Hu X."/>
            <person name="Shank E.B."/>
            <person name="Swiecicka I."/>
            <person name="Hansen B.M."/>
            <person name="Andrup L."/>
            <person name="Young S.K."/>
            <person name="Zeng Q."/>
            <person name="Gargeya S."/>
            <person name="Fitzgerald M."/>
            <person name="Haas B."/>
            <person name="Abouelleil A."/>
            <person name="Alvarado L."/>
            <person name="Arachchi H.M."/>
            <person name="Berlin A."/>
            <person name="Chapman S.B."/>
            <person name="Goldberg J."/>
            <person name="Griggs A."/>
            <person name="Gujja S."/>
            <person name="Hansen M."/>
            <person name="Howarth C."/>
            <person name="Imamovic A."/>
            <person name="Larimer J."/>
            <person name="McCowen C."/>
            <person name="Montmayeur A."/>
            <person name="Murphy C."/>
            <person name="Neiman D."/>
            <person name="Pearson M."/>
            <person name="Priest M."/>
            <person name="Roberts A."/>
            <person name="Saif S."/>
            <person name="Shea T."/>
            <person name="Sisk P."/>
            <person name="Sykes S."/>
            <person name="Wortman J."/>
            <person name="Nusbaum C."/>
            <person name="Birren B."/>
        </authorList>
    </citation>
    <scope>NUCLEOTIDE SEQUENCE [LARGE SCALE GENOMIC DNA]</scope>
    <source>
        <strain evidence="1 3">VD078</strain>
    </source>
</reference>
<reference evidence="2 4" key="2">
    <citation type="submission" date="2016-10" db="EMBL/GenBank/DDBJ databases">
        <title>Genome Sequence of Bacillus weihenstephanensis GM6LP.</title>
        <authorList>
            <person name="Poehlein A."/>
            <person name="Wemheuer F."/>
            <person name="Hollensteiner J."/>
            <person name="Wemheuer B."/>
        </authorList>
    </citation>
    <scope>NUCLEOTIDE SEQUENCE [LARGE SCALE GENOMIC DNA]</scope>
    <source>
        <strain evidence="2 4">GM6LP</strain>
    </source>
</reference>
<dbReference type="Proteomes" id="UP000006976">
    <property type="component" value="Unassembled WGS sequence"/>
</dbReference>
<evidence type="ECO:0000313" key="1">
    <source>
        <dbReference type="EMBL" id="EJR41780.1"/>
    </source>
</evidence>